<dbReference type="PANTHER" id="PTHR34364">
    <property type="entry name" value="WAS/WASL-INTERACTING FAMILY PROTEIN"/>
    <property type="match status" value="1"/>
</dbReference>
<organism evidence="1 2">
    <name type="scientific">Ceratopteris richardii</name>
    <name type="common">Triangle waterfern</name>
    <dbReference type="NCBI Taxonomy" id="49495"/>
    <lineage>
        <taxon>Eukaryota</taxon>
        <taxon>Viridiplantae</taxon>
        <taxon>Streptophyta</taxon>
        <taxon>Embryophyta</taxon>
        <taxon>Tracheophyta</taxon>
        <taxon>Polypodiopsida</taxon>
        <taxon>Polypodiidae</taxon>
        <taxon>Polypodiales</taxon>
        <taxon>Pteridineae</taxon>
        <taxon>Pteridaceae</taxon>
        <taxon>Parkerioideae</taxon>
        <taxon>Ceratopteris</taxon>
    </lineage>
</organism>
<dbReference type="OMA" id="VWYRFRT"/>
<name>A0A8T2T3K7_CERRI</name>
<dbReference type="EMBL" id="CM035421">
    <property type="protein sequence ID" value="KAH7388205.1"/>
    <property type="molecule type" value="Genomic_DNA"/>
</dbReference>
<keyword evidence="2" id="KW-1185">Reference proteome</keyword>
<evidence type="ECO:0000313" key="1">
    <source>
        <dbReference type="EMBL" id="KAH7388205.1"/>
    </source>
</evidence>
<dbReference type="AlphaFoldDB" id="A0A8T2T3K7"/>
<dbReference type="PANTHER" id="PTHR34364:SF1">
    <property type="entry name" value="WAS_WASL-INTERACTING FAMILY PROTEIN"/>
    <property type="match status" value="1"/>
</dbReference>
<protein>
    <submittedName>
        <fullName evidence="1">Uncharacterized protein</fullName>
    </submittedName>
</protein>
<evidence type="ECO:0000313" key="2">
    <source>
        <dbReference type="Proteomes" id="UP000825935"/>
    </source>
</evidence>
<reference evidence="1" key="1">
    <citation type="submission" date="2021-08" db="EMBL/GenBank/DDBJ databases">
        <title>WGS assembly of Ceratopteris richardii.</title>
        <authorList>
            <person name="Marchant D.B."/>
            <person name="Chen G."/>
            <person name="Jenkins J."/>
            <person name="Shu S."/>
            <person name="Leebens-Mack J."/>
            <person name="Grimwood J."/>
            <person name="Schmutz J."/>
            <person name="Soltis P."/>
            <person name="Soltis D."/>
            <person name="Chen Z.-H."/>
        </authorList>
    </citation>
    <scope>NUCLEOTIDE SEQUENCE</scope>
    <source>
        <strain evidence="1">Whitten #5841</strain>
        <tissue evidence="1">Leaf</tissue>
    </source>
</reference>
<comment type="caution">
    <text evidence="1">The sequence shown here is derived from an EMBL/GenBank/DDBJ whole genome shotgun (WGS) entry which is preliminary data.</text>
</comment>
<accession>A0A8T2T3K7</accession>
<dbReference type="Proteomes" id="UP000825935">
    <property type="component" value="Chromosome 16"/>
</dbReference>
<gene>
    <name evidence="1" type="ORF">KP509_16G063800</name>
</gene>
<proteinExistence type="predicted"/>
<dbReference type="OrthoDB" id="1907935at2759"/>
<sequence>MVRVGQPKLSVEEQQKLFQWLLSEKRKVKTRTRDERALIDAEKALLKEFLRSKKSLDF</sequence>